<keyword evidence="3" id="KW-1185">Reference proteome</keyword>
<proteinExistence type="predicted"/>
<feature type="compositionally biased region" description="Basic residues" evidence="1">
    <location>
        <begin position="60"/>
        <end position="70"/>
    </location>
</feature>
<dbReference type="GeneID" id="83215935"/>
<sequence>MQMSPAHEHQPISSAPMPLSPIMTEAAFDNYLPPNQLPPPPPPPPPTQQQRTLLRDRGARHPPRIPRLRRLSPPDTDNMRFRCLSDDRVVDMDRLCGEKTNIPGQNQSVLEFDVMEQDGGQYSASYGVSNMLRNDNSVFCSARSGTINILLRYRGKRKTDQSCVISQIVIKAPQYGFTAPCKDGMVFVSRYPIDVERTRIFDDFTASDYEHYMNNKPDDDLDPVGWFSLDNERHVVIPVEHRSAKYVLVKLIRSELEVDNIDIQYLGFVGYSGARSFANARIC</sequence>
<dbReference type="EMBL" id="JARTCD010000045">
    <property type="protein sequence ID" value="KAJ8655864.1"/>
    <property type="molecule type" value="Genomic_DNA"/>
</dbReference>
<dbReference type="Proteomes" id="UP001234581">
    <property type="component" value="Unassembled WGS sequence"/>
</dbReference>
<feature type="region of interest" description="Disordered" evidence="1">
    <location>
        <begin position="1"/>
        <end position="76"/>
    </location>
</feature>
<evidence type="ECO:0000313" key="2">
    <source>
        <dbReference type="EMBL" id="KAJ8655864.1"/>
    </source>
</evidence>
<evidence type="ECO:0000256" key="1">
    <source>
        <dbReference type="SAM" id="MobiDB-lite"/>
    </source>
</evidence>
<dbReference type="AlphaFoldDB" id="A0AAD7XT10"/>
<dbReference type="RefSeq" id="XP_058340777.1">
    <property type="nucleotide sequence ID" value="XM_058488531.1"/>
</dbReference>
<accession>A0AAD7XT10</accession>
<gene>
    <name evidence="2" type="ORF">O0I10_008528</name>
</gene>
<reference evidence="2 3" key="1">
    <citation type="submission" date="2023-03" db="EMBL/GenBank/DDBJ databases">
        <title>Genome sequence of Lichtheimia ornata CBS 291.66.</title>
        <authorList>
            <person name="Mohabir J.T."/>
            <person name="Shea T.P."/>
            <person name="Kurbessoian T."/>
            <person name="Berby B."/>
            <person name="Fontaine J."/>
            <person name="Livny J."/>
            <person name="Gnirke A."/>
            <person name="Stajich J.E."/>
            <person name="Cuomo C.A."/>
        </authorList>
    </citation>
    <scope>NUCLEOTIDE SEQUENCE [LARGE SCALE GENOMIC DNA]</scope>
    <source>
        <strain evidence="2">CBS 291.66</strain>
    </source>
</reference>
<feature type="compositionally biased region" description="Pro residues" evidence="1">
    <location>
        <begin position="35"/>
        <end position="47"/>
    </location>
</feature>
<evidence type="ECO:0000313" key="3">
    <source>
        <dbReference type="Proteomes" id="UP001234581"/>
    </source>
</evidence>
<feature type="compositionally biased region" description="Basic and acidic residues" evidence="1">
    <location>
        <begin position="1"/>
        <end position="10"/>
    </location>
</feature>
<organism evidence="2 3">
    <name type="scientific">Lichtheimia ornata</name>
    <dbReference type="NCBI Taxonomy" id="688661"/>
    <lineage>
        <taxon>Eukaryota</taxon>
        <taxon>Fungi</taxon>
        <taxon>Fungi incertae sedis</taxon>
        <taxon>Mucoromycota</taxon>
        <taxon>Mucoromycotina</taxon>
        <taxon>Mucoromycetes</taxon>
        <taxon>Mucorales</taxon>
        <taxon>Lichtheimiaceae</taxon>
        <taxon>Lichtheimia</taxon>
    </lineage>
</organism>
<name>A0AAD7XT10_9FUNG</name>
<protein>
    <submittedName>
        <fullName evidence="2">Uncharacterized protein</fullName>
    </submittedName>
</protein>
<comment type="caution">
    <text evidence="2">The sequence shown here is derived from an EMBL/GenBank/DDBJ whole genome shotgun (WGS) entry which is preliminary data.</text>
</comment>